<dbReference type="EMBL" id="HE573023">
    <property type="protein sequence ID" value="CCC48966.1"/>
    <property type="molecule type" value="Genomic_DNA"/>
</dbReference>
<reference evidence="2" key="1">
    <citation type="journal article" date="2012" name="Proc. Natl. Acad. Sci. U.S.A.">
        <title>Antigenic diversity is generated by distinct evolutionary mechanisms in African trypanosome species.</title>
        <authorList>
            <person name="Jackson A.P."/>
            <person name="Berry A."/>
            <person name="Aslett M."/>
            <person name="Allison H.C."/>
            <person name="Burton P."/>
            <person name="Vavrova-Anderson J."/>
            <person name="Brown R."/>
            <person name="Browne H."/>
            <person name="Corton N."/>
            <person name="Hauser H."/>
            <person name="Gamble J."/>
            <person name="Gilderthorp R."/>
            <person name="Marcello L."/>
            <person name="McQuillan J."/>
            <person name="Otto T.D."/>
            <person name="Quail M.A."/>
            <person name="Sanders M.J."/>
            <person name="van Tonder A."/>
            <person name="Ginger M.L."/>
            <person name="Field M.C."/>
            <person name="Barry J.D."/>
            <person name="Hertz-Fowler C."/>
            <person name="Berriman M."/>
        </authorList>
    </citation>
    <scope>NUCLEOTIDE SEQUENCE</scope>
    <source>
        <strain evidence="2">Y486</strain>
    </source>
</reference>
<dbReference type="VEuPathDB" id="TriTrypDB:TvY486_0703000"/>
<feature type="region of interest" description="Disordered" evidence="1">
    <location>
        <begin position="1"/>
        <end position="26"/>
    </location>
</feature>
<protein>
    <submittedName>
        <fullName evidence="2">Uncharacterized protein</fullName>
    </submittedName>
</protein>
<organism evidence="2">
    <name type="scientific">Trypanosoma vivax (strain Y486)</name>
    <dbReference type="NCBI Taxonomy" id="1055687"/>
    <lineage>
        <taxon>Eukaryota</taxon>
        <taxon>Discoba</taxon>
        <taxon>Euglenozoa</taxon>
        <taxon>Kinetoplastea</taxon>
        <taxon>Metakinetoplastina</taxon>
        <taxon>Trypanosomatida</taxon>
        <taxon>Trypanosomatidae</taxon>
        <taxon>Trypanosoma</taxon>
        <taxon>Duttonella</taxon>
    </lineage>
</organism>
<evidence type="ECO:0000313" key="2">
    <source>
        <dbReference type="EMBL" id="CCC48966.1"/>
    </source>
</evidence>
<proteinExistence type="predicted"/>
<evidence type="ECO:0000256" key="1">
    <source>
        <dbReference type="SAM" id="MobiDB-lite"/>
    </source>
</evidence>
<name>G0TYB9_TRYVY</name>
<gene>
    <name evidence="2" type="ORF">TVY486_0703000</name>
</gene>
<accession>G0TYB9</accession>
<dbReference type="OMA" id="CGYSSWT"/>
<dbReference type="AlphaFoldDB" id="G0TYB9"/>
<sequence>MKKFVPPGVATSDKTVPQENAGDGGAMDQNELMYVIEGGPLRSSRCDSAEEFLRSNNRHKALDGLLAVAAYTFSGLIHFRGQSTVLVSLSLWTAGTTYLINLQARRLLGLGDTGERQRAISAMNTTEKNVFWLEVVASWVWLLASMQQFKIHKRLKYCGYSSWTALGCSTYFTCRHVWNTLLY</sequence>